<feature type="compositionally biased region" description="Gly residues" evidence="1">
    <location>
        <begin position="85"/>
        <end position="95"/>
    </location>
</feature>
<sequence>MVQQCTSDYVEGDASKRDVKNDKKLMKKEGKAAITGIDQRRRESSVNMEEGNQVNMSKMGATIEGNDKRRNENDEFNPDLCHGTLTGGDEAGGGDKYGKKKEKKSKEGDNGG</sequence>
<evidence type="ECO:0000313" key="2">
    <source>
        <dbReference type="EnsemblPlants" id="OPUNC05G06320.1"/>
    </source>
</evidence>
<dbReference type="Proteomes" id="UP000026962">
    <property type="component" value="Chromosome 5"/>
</dbReference>
<protein>
    <submittedName>
        <fullName evidence="2">Uncharacterized protein</fullName>
    </submittedName>
</protein>
<feature type="compositionally biased region" description="Polar residues" evidence="1">
    <location>
        <begin position="45"/>
        <end position="56"/>
    </location>
</feature>
<keyword evidence="3" id="KW-1185">Reference proteome</keyword>
<evidence type="ECO:0000256" key="1">
    <source>
        <dbReference type="SAM" id="MobiDB-lite"/>
    </source>
</evidence>
<feature type="region of interest" description="Disordered" evidence="1">
    <location>
        <begin position="1"/>
        <end position="112"/>
    </location>
</feature>
<dbReference type="AlphaFoldDB" id="A0A0E0KZN5"/>
<organism evidence="2">
    <name type="scientific">Oryza punctata</name>
    <name type="common">Red rice</name>
    <dbReference type="NCBI Taxonomy" id="4537"/>
    <lineage>
        <taxon>Eukaryota</taxon>
        <taxon>Viridiplantae</taxon>
        <taxon>Streptophyta</taxon>
        <taxon>Embryophyta</taxon>
        <taxon>Tracheophyta</taxon>
        <taxon>Spermatophyta</taxon>
        <taxon>Magnoliopsida</taxon>
        <taxon>Liliopsida</taxon>
        <taxon>Poales</taxon>
        <taxon>Poaceae</taxon>
        <taxon>BOP clade</taxon>
        <taxon>Oryzoideae</taxon>
        <taxon>Oryzeae</taxon>
        <taxon>Oryzinae</taxon>
        <taxon>Oryza</taxon>
    </lineage>
</organism>
<evidence type="ECO:0000313" key="3">
    <source>
        <dbReference type="Proteomes" id="UP000026962"/>
    </source>
</evidence>
<reference evidence="2" key="2">
    <citation type="submission" date="2018-05" db="EMBL/GenBank/DDBJ databases">
        <title>OpunRS2 (Oryza punctata Reference Sequence Version 2).</title>
        <authorList>
            <person name="Zhang J."/>
            <person name="Kudrna D."/>
            <person name="Lee S."/>
            <person name="Talag J."/>
            <person name="Welchert J."/>
            <person name="Wing R.A."/>
        </authorList>
    </citation>
    <scope>NUCLEOTIDE SEQUENCE [LARGE SCALE GENOMIC DNA]</scope>
</reference>
<dbReference type="Gramene" id="OPUNC05G06320.1">
    <property type="protein sequence ID" value="OPUNC05G06320.1"/>
    <property type="gene ID" value="OPUNC05G06320"/>
</dbReference>
<name>A0A0E0KZN5_ORYPU</name>
<reference evidence="2" key="1">
    <citation type="submission" date="2015-04" db="UniProtKB">
        <authorList>
            <consortium name="EnsemblPlants"/>
        </authorList>
    </citation>
    <scope>IDENTIFICATION</scope>
</reference>
<dbReference type="HOGENOM" id="CLU_2149983_0_0_1"/>
<dbReference type="STRING" id="4537.A0A0E0KZN5"/>
<feature type="compositionally biased region" description="Basic and acidic residues" evidence="1">
    <location>
        <begin position="13"/>
        <end position="31"/>
    </location>
</feature>
<dbReference type="EnsemblPlants" id="OPUNC05G06320.1">
    <property type="protein sequence ID" value="OPUNC05G06320.1"/>
    <property type="gene ID" value="OPUNC05G06320"/>
</dbReference>
<accession>A0A0E0KZN5</accession>
<proteinExistence type="predicted"/>